<keyword evidence="2" id="KW-1185">Reference proteome</keyword>
<name>A0AAW0G9I2_9APHY</name>
<accession>A0AAW0G9I2</accession>
<organism evidence="1 2">
    <name type="scientific">Cerrena zonata</name>
    <dbReference type="NCBI Taxonomy" id="2478898"/>
    <lineage>
        <taxon>Eukaryota</taxon>
        <taxon>Fungi</taxon>
        <taxon>Dikarya</taxon>
        <taxon>Basidiomycota</taxon>
        <taxon>Agaricomycotina</taxon>
        <taxon>Agaricomycetes</taxon>
        <taxon>Polyporales</taxon>
        <taxon>Cerrenaceae</taxon>
        <taxon>Cerrena</taxon>
    </lineage>
</organism>
<protein>
    <submittedName>
        <fullName evidence="1">Uncharacterized protein</fullName>
    </submittedName>
</protein>
<sequence>MLFGAFGYTFCGKPPSDLSGSLNIILITSTICSTCPSRSTKSRQFKGWTLLQRHRLGSGQTKHKIFLSKMSKQKSLISLLDLSNAAH</sequence>
<evidence type="ECO:0000313" key="1">
    <source>
        <dbReference type="EMBL" id="KAK7686281.1"/>
    </source>
</evidence>
<reference evidence="1 2" key="1">
    <citation type="submission" date="2022-09" db="EMBL/GenBank/DDBJ databases">
        <authorList>
            <person name="Palmer J.M."/>
        </authorList>
    </citation>
    <scope>NUCLEOTIDE SEQUENCE [LARGE SCALE GENOMIC DNA]</scope>
    <source>
        <strain evidence="1 2">DSM 7382</strain>
    </source>
</reference>
<evidence type="ECO:0000313" key="2">
    <source>
        <dbReference type="Proteomes" id="UP001385951"/>
    </source>
</evidence>
<dbReference type="Proteomes" id="UP001385951">
    <property type="component" value="Unassembled WGS sequence"/>
</dbReference>
<dbReference type="EMBL" id="JASBNA010000017">
    <property type="protein sequence ID" value="KAK7686281.1"/>
    <property type="molecule type" value="Genomic_DNA"/>
</dbReference>
<gene>
    <name evidence="1" type="ORF">QCA50_010505</name>
</gene>
<proteinExistence type="predicted"/>
<dbReference type="AlphaFoldDB" id="A0AAW0G9I2"/>
<comment type="caution">
    <text evidence="1">The sequence shown here is derived from an EMBL/GenBank/DDBJ whole genome shotgun (WGS) entry which is preliminary data.</text>
</comment>